<dbReference type="AlphaFoldDB" id="A0ABD2PE02"/>
<dbReference type="EMBL" id="JABFTP020000185">
    <property type="protein sequence ID" value="KAL3288680.1"/>
    <property type="molecule type" value="Genomic_DNA"/>
</dbReference>
<accession>A0ABD2PE02</accession>
<evidence type="ECO:0000256" key="1">
    <source>
        <dbReference type="SAM" id="MobiDB-lite"/>
    </source>
</evidence>
<keyword evidence="3" id="KW-1185">Reference proteome</keyword>
<name>A0ABD2PE02_9CUCU</name>
<protein>
    <submittedName>
        <fullName evidence="2">Uncharacterized protein</fullName>
    </submittedName>
</protein>
<dbReference type="Proteomes" id="UP001516400">
    <property type="component" value="Unassembled WGS sequence"/>
</dbReference>
<feature type="region of interest" description="Disordered" evidence="1">
    <location>
        <begin position="1"/>
        <end position="61"/>
    </location>
</feature>
<evidence type="ECO:0000313" key="2">
    <source>
        <dbReference type="EMBL" id="KAL3288680.1"/>
    </source>
</evidence>
<evidence type="ECO:0000313" key="3">
    <source>
        <dbReference type="Proteomes" id="UP001516400"/>
    </source>
</evidence>
<organism evidence="2 3">
    <name type="scientific">Cryptolaemus montrouzieri</name>
    <dbReference type="NCBI Taxonomy" id="559131"/>
    <lineage>
        <taxon>Eukaryota</taxon>
        <taxon>Metazoa</taxon>
        <taxon>Ecdysozoa</taxon>
        <taxon>Arthropoda</taxon>
        <taxon>Hexapoda</taxon>
        <taxon>Insecta</taxon>
        <taxon>Pterygota</taxon>
        <taxon>Neoptera</taxon>
        <taxon>Endopterygota</taxon>
        <taxon>Coleoptera</taxon>
        <taxon>Polyphaga</taxon>
        <taxon>Cucujiformia</taxon>
        <taxon>Coccinelloidea</taxon>
        <taxon>Coccinellidae</taxon>
        <taxon>Scymninae</taxon>
        <taxon>Scymnini</taxon>
        <taxon>Cryptolaemus</taxon>
    </lineage>
</organism>
<proteinExistence type="predicted"/>
<reference evidence="2 3" key="1">
    <citation type="journal article" date="2021" name="BMC Biol.">
        <title>Horizontally acquired antibacterial genes associated with adaptive radiation of ladybird beetles.</title>
        <authorList>
            <person name="Li H.S."/>
            <person name="Tang X.F."/>
            <person name="Huang Y.H."/>
            <person name="Xu Z.Y."/>
            <person name="Chen M.L."/>
            <person name="Du X.Y."/>
            <person name="Qiu B.Y."/>
            <person name="Chen P.T."/>
            <person name="Zhang W."/>
            <person name="Slipinski A."/>
            <person name="Escalona H.E."/>
            <person name="Waterhouse R.M."/>
            <person name="Zwick A."/>
            <person name="Pang H."/>
        </authorList>
    </citation>
    <scope>NUCLEOTIDE SEQUENCE [LARGE SCALE GENOMIC DNA]</scope>
    <source>
        <strain evidence="2">SYSU2018</strain>
    </source>
</reference>
<gene>
    <name evidence="2" type="ORF">HHI36_003113</name>
</gene>
<comment type="caution">
    <text evidence="2">The sequence shown here is derived from an EMBL/GenBank/DDBJ whole genome shotgun (WGS) entry which is preliminary data.</text>
</comment>
<sequence>MCKLHERFPSILPGKKMSLEENSRNTNDGSHRGSNLTAGNGNQISSNVDDSSPKRQDMNNRSGACNLLHQNIQSLKNKIFDYGIFLSSLDVKPGIPFSRSLTPKIKACEFSCSVHRGGTTRSFSRHNAQMLTILKKPSETKETGTKDTKKNRMRIFPTSKLDYVTDQLRNMGWSEITNSKEVNRAYGWFLDRMKTLIDKIFSFKTIQQHDIKSWITQGIRISARRKNVVYHLKIQQDITKNIL</sequence>
<feature type="compositionally biased region" description="Polar residues" evidence="1">
    <location>
        <begin position="24"/>
        <end position="50"/>
    </location>
</feature>